<gene>
    <name evidence="2" type="ORF">RGI145_12310</name>
</gene>
<dbReference type="RefSeq" id="WP_075798595.1">
    <property type="nucleotide sequence ID" value="NZ_CP015583.1"/>
</dbReference>
<reference evidence="2 3" key="1">
    <citation type="submission" date="2016-05" db="EMBL/GenBank/DDBJ databases">
        <title>Complete Genome and Methylome Analysis of Psychrotrophic Bacterial Isolates from Antarctic Lake Untersee.</title>
        <authorList>
            <person name="Fomenkov A."/>
            <person name="Akimov V.N."/>
            <person name="Vasilyeva L.V."/>
            <person name="Andersen D."/>
            <person name="Vincze T."/>
            <person name="Roberts R.J."/>
        </authorList>
    </citation>
    <scope>NUCLEOTIDE SEQUENCE [LARGE SCALE GENOMIC DNA]</scope>
    <source>
        <strain evidence="2 3">U14-5</strain>
    </source>
</reference>
<dbReference type="STRING" id="257708.RGI145_12310"/>
<sequence>MPIASDGKGNWLSLNDGGEWVAATRARNPETGAELILDGQDWKPLPAPTQAQPSVGQQAARGLGLGVRDVIEGAAAIPGMIVDAAGYPVRAGLRALGYSTETPTEALSRGLTAVGLPEPSNSTEQAISGLNRGAVAALPTMGAGMALQAAGRAPIVANALADGFMAQGVGGAAGGLAQDVARQNDLGPAAEMGAALVGGAAGAGAVGAAQMAGRGAVALAQPFTRGGREAIVNDLMLRSSARPETLPSRVAAGADPIVPGSVPTTAEAARDSGLSALQRGVQGMDPATSDAFALRDASRDAARRAELAAVEPDAGGAAAAAQAVRTGVAQEEARFERTAGAADARLRDRLGQLPDRTRPEEAGQAIRETLSQGRDEARAVTSRTFEAIDPEGVAQMPFGPIQQAAREAEAQYFGPLSGPAPAALRGALDDVQDIANDTMSWRAMQNLRSRLGTLAGDPDPRVKAVAGQIRAAIDDVSERAAQPFDRPSRPRGLADIEAEAAREGAAQHPDVAAQLNAGGLYDPTQAAPVGRSLVQWLRANGGLRDDLGDLGAVMGGTSRTMPGLWSHRGMSLDEAAQRAFREGYLEGNPAHMSGPTGTSGAALIDAIEAELRGAEFRYPGGDVRASRGAGATAADDLAREVEARGGQFVRNDPDATLRSLHATPENGPAAGAEVPERFAPIENAFTPEQAEAWRAAQQARAEQGRLYDRGATRRVLDTRMGQPVTPASQVPGVFFGPNSTPENIRQVLEAAGDRSVASRALEGYAATSLRDYAARPDGTLDPTRWRAWMQRHEAVLAELPELRRSMASVGEAAATVDRVAGLRKASMKEIETGAARYFLGREPDRAMRGVLASGDPVSGIRELRRLVGNDPQAVAGLRRAYLDEWLRKATTTTLDAQGEFRLSPAMAQRFFRDNGGAARELFGEADLARMRAVADDMASSAFPASAGKAAGSNTYQNLSTGNFIARMSNGTIDPNNAIAQALGSGFGVLQKLVYAQPEMLMRDLLREAMLDPKLAADMLSRASPASIRRAMGYVDKDMAERAGDAVRAAVIRGGARQVSAQGNSRSGRENPLLGGRPQAAPRNSLLR</sequence>
<organism evidence="2 3">
    <name type="scientific">Roseomonas gilardii</name>
    <dbReference type="NCBI Taxonomy" id="257708"/>
    <lineage>
        <taxon>Bacteria</taxon>
        <taxon>Pseudomonadati</taxon>
        <taxon>Pseudomonadota</taxon>
        <taxon>Alphaproteobacteria</taxon>
        <taxon>Acetobacterales</taxon>
        <taxon>Roseomonadaceae</taxon>
        <taxon>Roseomonas</taxon>
    </lineage>
</organism>
<dbReference type="Proteomes" id="UP000185494">
    <property type="component" value="Chromosome 1"/>
</dbReference>
<evidence type="ECO:0000313" key="3">
    <source>
        <dbReference type="Proteomes" id="UP000185494"/>
    </source>
</evidence>
<proteinExistence type="predicted"/>
<protein>
    <submittedName>
        <fullName evidence="2">Uncharacterized protein</fullName>
    </submittedName>
</protein>
<evidence type="ECO:0000313" key="2">
    <source>
        <dbReference type="EMBL" id="APT57777.1"/>
    </source>
</evidence>
<dbReference type="KEGG" id="rgi:RGI145_12310"/>
<dbReference type="AlphaFoldDB" id="A0A1L7AG56"/>
<accession>A0A1L7AG56</accession>
<dbReference type="EMBL" id="CP015583">
    <property type="protein sequence ID" value="APT57777.1"/>
    <property type="molecule type" value="Genomic_DNA"/>
</dbReference>
<feature type="region of interest" description="Disordered" evidence="1">
    <location>
        <begin position="355"/>
        <end position="377"/>
    </location>
</feature>
<evidence type="ECO:0000256" key="1">
    <source>
        <dbReference type="SAM" id="MobiDB-lite"/>
    </source>
</evidence>
<name>A0A1L7AG56_9PROT</name>
<feature type="region of interest" description="Disordered" evidence="1">
    <location>
        <begin position="1056"/>
        <end position="1087"/>
    </location>
</feature>